<comment type="caution">
    <text evidence="2">The sequence shown here is derived from an EMBL/GenBank/DDBJ whole genome shotgun (WGS) entry which is preliminary data.</text>
</comment>
<dbReference type="RefSeq" id="WP_203866606.1">
    <property type="nucleotide sequence ID" value="NZ_BONW01000013.1"/>
</dbReference>
<dbReference type="EMBL" id="BONW01000013">
    <property type="protein sequence ID" value="GIG88094.1"/>
    <property type="molecule type" value="Genomic_DNA"/>
</dbReference>
<evidence type="ECO:0000313" key="3">
    <source>
        <dbReference type="Proteomes" id="UP000646749"/>
    </source>
</evidence>
<feature type="compositionally biased region" description="Low complexity" evidence="1">
    <location>
        <begin position="64"/>
        <end position="73"/>
    </location>
</feature>
<proteinExistence type="predicted"/>
<name>A0ABQ4E040_9ACTN</name>
<evidence type="ECO:0000256" key="1">
    <source>
        <dbReference type="SAM" id="MobiDB-lite"/>
    </source>
</evidence>
<feature type="region of interest" description="Disordered" evidence="1">
    <location>
        <begin position="64"/>
        <end position="147"/>
    </location>
</feature>
<dbReference type="Proteomes" id="UP000646749">
    <property type="component" value="Unassembled WGS sequence"/>
</dbReference>
<accession>A0ABQ4E040</accession>
<organism evidence="2 3">
    <name type="scientific">Plantactinospora endophytica</name>
    <dbReference type="NCBI Taxonomy" id="673535"/>
    <lineage>
        <taxon>Bacteria</taxon>
        <taxon>Bacillati</taxon>
        <taxon>Actinomycetota</taxon>
        <taxon>Actinomycetes</taxon>
        <taxon>Micromonosporales</taxon>
        <taxon>Micromonosporaceae</taxon>
        <taxon>Plantactinospora</taxon>
    </lineage>
</organism>
<keyword evidence="3" id="KW-1185">Reference proteome</keyword>
<sequence>MTCPHAGQCPLFPLLKASLRSWREYYCDTGDGWRDCARYRLSLTGAVVPIVLLPNGANAQHLRAAAARVDPAAPARPTPPGGPGRGLRQPSDPPPAAFFEQASAPAGPPAHPLFPPAEQTPASTPAESPQRRRRWWTRLTDWISGPA</sequence>
<reference evidence="2 3" key="1">
    <citation type="submission" date="2021-01" db="EMBL/GenBank/DDBJ databases">
        <title>Whole genome shotgun sequence of Plantactinospora endophytica NBRC 110450.</title>
        <authorList>
            <person name="Komaki H."/>
            <person name="Tamura T."/>
        </authorList>
    </citation>
    <scope>NUCLEOTIDE SEQUENCE [LARGE SCALE GENOMIC DNA]</scope>
    <source>
        <strain evidence="2 3">NBRC 110450</strain>
    </source>
</reference>
<feature type="compositionally biased region" description="Pro residues" evidence="1">
    <location>
        <begin position="106"/>
        <end position="115"/>
    </location>
</feature>
<gene>
    <name evidence="2" type="ORF">Pen02_30300</name>
</gene>
<evidence type="ECO:0000313" key="2">
    <source>
        <dbReference type="EMBL" id="GIG88094.1"/>
    </source>
</evidence>
<protein>
    <submittedName>
        <fullName evidence="2">Uncharacterized protein</fullName>
    </submittedName>
</protein>